<dbReference type="RefSeq" id="WP_304276616.1">
    <property type="nucleotide sequence ID" value="NZ_QFQZ01000020.1"/>
</dbReference>
<protein>
    <submittedName>
        <fullName evidence="4">Amidohydrolase</fullName>
    </submittedName>
</protein>
<dbReference type="Pfam" id="PF00795">
    <property type="entry name" value="CN_hydrolase"/>
    <property type="match status" value="1"/>
</dbReference>
<evidence type="ECO:0000259" key="3">
    <source>
        <dbReference type="PROSITE" id="PS50263"/>
    </source>
</evidence>
<name>A0A2W5V4Q0_9CAUL</name>
<dbReference type="EMBL" id="QFQZ01000020">
    <property type="protein sequence ID" value="PZR34989.1"/>
    <property type="molecule type" value="Genomic_DNA"/>
</dbReference>
<feature type="domain" description="CN hydrolase" evidence="3">
    <location>
        <begin position="8"/>
        <end position="261"/>
    </location>
</feature>
<comment type="caution">
    <text evidence="4">The sequence shown here is derived from an EMBL/GenBank/DDBJ whole genome shotgun (WGS) entry which is preliminary data.</text>
</comment>
<dbReference type="PANTHER" id="PTHR23088">
    <property type="entry name" value="NITRILASE-RELATED"/>
    <property type="match status" value="1"/>
</dbReference>
<dbReference type="Gene3D" id="3.60.110.10">
    <property type="entry name" value="Carbon-nitrogen hydrolase"/>
    <property type="match status" value="1"/>
</dbReference>
<sequence length="283" mass="29923">MTGQGGTLRVGLVQTRTPATHAAALAHVAPLVREAIAQGAQFVLTPECTNVLQRDRAKLLPTLTALKDDIVVNGLREIAAETGTWIDIGSALVRREDGPTGDRRAANRQAVIDPTGAIVATYDKLHMFDVDLPTGETARESEAYAPGERAVVVETPLAKIGLTICYDMRFPALHRALALAGATVITAPAAFTRPTGEAHWEVLLRARAIETGSFVIAAAQGGFHEDGRGTWGRSIAIGPWGEVLGKLDHDEPGVLMADLDLAAADKARAAIPVLKNARPFVGP</sequence>
<organism evidence="4 5">
    <name type="scientific">Caulobacter segnis</name>
    <dbReference type="NCBI Taxonomy" id="88688"/>
    <lineage>
        <taxon>Bacteria</taxon>
        <taxon>Pseudomonadati</taxon>
        <taxon>Pseudomonadota</taxon>
        <taxon>Alphaproteobacteria</taxon>
        <taxon>Caulobacterales</taxon>
        <taxon>Caulobacteraceae</taxon>
        <taxon>Caulobacter</taxon>
    </lineage>
</organism>
<dbReference type="CDD" id="cd07572">
    <property type="entry name" value="nit"/>
    <property type="match status" value="1"/>
</dbReference>
<dbReference type="AlphaFoldDB" id="A0A2W5V4Q0"/>
<dbReference type="PANTHER" id="PTHR23088:SF27">
    <property type="entry name" value="DEAMINATED GLUTATHIONE AMIDASE"/>
    <property type="match status" value="1"/>
</dbReference>
<reference evidence="4 5" key="1">
    <citation type="submission" date="2017-08" db="EMBL/GenBank/DDBJ databases">
        <title>Infants hospitalized years apart are colonized by the same room-sourced microbial strains.</title>
        <authorList>
            <person name="Brooks B."/>
            <person name="Olm M.R."/>
            <person name="Firek B.A."/>
            <person name="Baker R."/>
            <person name="Thomas B.C."/>
            <person name="Morowitz M.J."/>
            <person name="Banfield J.F."/>
        </authorList>
    </citation>
    <scope>NUCLEOTIDE SEQUENCE [LARGE SCALE GENOMIC DNA]</scope>
    <source>
        <strain evidence="4">S2_003_000_R2_4</strain>
    </source>
</reference>
<dbReference type="PROSITE" id="PS01227">
    <property type="entry name" value="UPF0012"/>
    <property type="match status" value="1"/>
</dbReference>
<keyword evidence="2 4" id="KW-0378">Hydrolase</keyword>
<dbReference type="PROSITE" id="PS50263">
    <property type="entry name" value="CN_HYDROLASE"/>
    <property type="match status" value="1"/>
</dbReference>
<dbReference type="SUPFAM" id="SSF56317">
    <property type="entry name" value="Carbon-nitrogen hydrolase"/>
    <property type="match status" value="1"/>
</dbReference>
<dbReference type="InterPro" id="IPR045254">
    <property type="entry name" value="Nit1/2_C-N_Hydrolase"/>
</dbReference>
<evidence type="ECO:0000313" key="5">
    <source>
        <dbReference type="Proteomes" id="UP000249393"/>
    </source>
</evidence>
<proteinExistence type="inferred from homology"/>
<dbReference type="InterPro" id="IPR036526">
    <property type="entry name" value="C-N_Hydrolase_sf"/>
</dbReference>
<dbReference type="InterPro" id="IPR001110">
    <property type="entry name" value="UPF0012_CS"/>
</dbReference>
<dbReference type="Proteomes" id="UP000249393">
    <property type="component" value="Unassembled WGS sequence"/>
</dbReference>
<dbReference type="InterPro" id="IPR003010">
    <property type="entry name" value="C-N_Hydrolase"/>
</dbReference>
<dbReference type="GO" id="GO:0016811">
    <property type="term" value="F:hydrolase activity, acting on carbon-nitrogen (but not peptide) bonds, in linear amides"/>
    <property type="evidence" value="ECO:0007669"/>
    <property type="project" value="InterPro"/>
</dbReference>
<comment type="similarity">
    <text evidence="1">Belongs to the carbon-nitrogen hydrolase superfamily. NIT1/NIT2 family.</text>
</comment>
<evidence type="ECO:0000256" key="1">
    <source>
        <dbReference type="ARBA" id="ARBA00010613"/>
    </source>
</evidence>
<gene>
    <name evidence="4" type="ORF">DI526_08700</name>
</gene>
<evidence type="ECO:0000313" key="4">
    <source>
        <dbReference type="EMBL" id="PZR34989.1"/>
    </source>
</evidence>
<accession>A0A2W5V4Q0</accession>
<evidence type="ECO:0000256" key="2">
    <source>
        <dbReference type="ARBA" id="ARBA00022801"/>
    </source>
</evidence>